<comment type="caution">
    <text evidence="5">The sequence shown here is derived from an EMBL/GenBank/DDBJ whole genome shotgun (WGS) entry which is preliminary data.</text>
</comment>
<sequence>MGTTYRIAYSVLSSVTLIVMGIVDTVFRLMYGRGRAVTRVKDPLLLLPAHKLANKIRNRELRAEDVMSAYIVRAKEVNPIVNAIVGEQYDQALRRAQELDFMLDGLSADQITDRYSEKQKPLLGVPLSVKEAFAWTGMSNSSGIPGRRHVRSTEDAPVLQNLQEAGAIPFILTNVSEACMWFESSNYVYGCTNNAYDNTRIVGGSSGGEGCVISSGASVIGIGSDIGGSIRMPCFFNGIFGHKPSISVVDNLGQFPIASEKAMPMLQTGPMCRYASDLELQLRVMAGPSGVARLKLDTKVDLSRLRVLSVPDDDGGLLISKVDPQLMEAQRKVCDFLISQGASVEERKFPKFRMALDMWTGLLNLTDDGPKFSAIIAGEESEPVRCVTEIGKWLLGQSQHTLPALMLGVVDDFGPKLTKEMDKKAVGILERLRAELLEEMVATETEKQGIDEKVGAKCPTSCANGGGPQTNGVTGKWQGTVLLYPTHPHIAPYHNHPIFTPFNFAYTGLFNALGFPVTQCPLGLSREGLPLGLQVVAAPYEDHLSLALARALEEQFGGWVNPGSD</sequence>
<dbReference type="PANTHER" id="PTHR43372:SF4">
    <property type="entry name" value="FATTY-ACID AMIDE HYDROLASE 2"/>
    <property type="match status" value="1"/>
</dbReference>
<protein>
    <recommendedName>
        <fullName evidence="4">Amidase domain-containing protein</fullName>
    </recommendedName>
</protein>
<evidence type="ECO:0000313" key="6">
    <source>
        <dbReference type="Proteomes" id="UP000271974"/>
    </source>
</evidence>
<dbReference type="Pfam" id="PF01425">
    <property type="entry name" value="Amidase"/>
    <property type="match status" value="1"/>
</dbReference>
<feature type="domain" description="Amidase" evidence="4">
    <location>
        <begin position="66"/>
        <end position="360"/>
    </location>
</feature>
<feature type="transmembrane region" description="Helical" evidence="3">
    <location>
        <begin position="6"/>
        <end position="31"/>
    </location>
</feature>
<dbReference type="Gene3D" id="3.90.1300.10">
    <property type="entry name" value="Amidase signature (AS) domain"/>
    <property type="match status" value="1"/>
</dbReference>
<keyword evidence="6" id="KW-1185">Reference proteome</keyword>
<dbReference type="PIRSF" id="PIRSF001221">
    <property type="entry name" value="Amidase_fungi"/>
    <property type="match status" value="1"/>
</dbReference>
<evidence type="ECO:0000256" key="2">
    <source>
        <dbReference type="PIRSR" id="PIRSR001221-1"/>
    </source>
</evidence>
<dbReference type="InterPro" id="IPR023631">
    <property type="entry name" value="Amidase_dom"/>
</dbReference>
<dbReference type="OrthoDB" id="6428749at2759"/>
<dbReference type="PROSITE" id="PS00571">
    <property type="entry name" value="AMIDASES"/>
    <property type="match status" value="1"/>
</dbReference>
<evidence type="ECO:0000259" key="4">
    <source>
        <dbReference type="Pfam" id="PF01425"/>
    </source>
</evidence>
<evidence type="ECO:0000313" key="5">
    <source>
        <dbReference type="EMBL" id="RUS90697.1"/>
    </source>
</evidence>
<dbReference type="Proteomes" id="UP000271974">
    <property type="component" value="Unassembled WGS sequence"/>
</dbReference>
<dbReference type="AlphaFoldDB" id="A0A433UA72"/>
<keyword evidence="3" id="KW-1133">Transmembrane helix</keyword>
<keyword evidence="3" id="KW-0472">Membrane</keyword>
<name>A0A433UA72_ELYCH</name>
<dbReference type="EMBL" id="RQTK01000026">
    <property type="protein sequence ID" value="RUS90697.1"/>
    <property type="molecule type" value="Genomic_DNA"/>
</dbReference>
<dbReference type="GO" id="GO:0012505">
    <property type="term" value="C:endomembrane system"/>
    <property type="evidence" value="ECO:0007669"/>
    <property type="project" value="TreeGrafter"/>
</dbReference>
<evidence type="ECO:0000256" key="3">
    <source>
        <dbReference type="SAM" id="Phobius"/>
    </source>
</evidence>
<gene>
    <name evidence="5" type="ORF">EGW08_001501</name>
</gene>
<dbReference type="PANTHER" id="PTHR43372">
    <property type="entry name" value="FATTY-ACID AMIDE HYDROLASE"/>
    <property type="match status" value="1"/>
</dbReference>
<dbReference type="InterPro" id="IPR052739">
    <property type="entry name" value="FAAH2"/>
</dbReference>
<reference evidence="5 6" key="1">
    <citation type="submission" date="2019-01" db="EMBL/GenBank/DDBJ databases">
        <title>A draft genome assembly of the solar-powered sea slug Elysia chlorotica.</title>
        <authorList>
            <person name="Cai H."/>
            <person name="Li Q."/>
            <person name="Fang X."/>
            <person name="Li J."/>
            <person name="Curtis N.E."/>
            <person name="Altenburger A."/>
            <person name="Shibata T."/>
            <person name="Feng M."/>
            <person name="Maeda T."/>
            <person name="Schwartz J.A."/>
            <person name="Shigenobu S."/>
            <person name="Lundholm N."/>
            <person name="Nishiyama T."/>
            <person name="Yang H."/>
            <person name="Hasebe M."/>
            <person name="Li S."/>
            <person name="Pierce S.K."/>
            <person name="Wang J."/>
        </authorList>
    </citation>
    <scope>NUCLEOTIDE SEQUENCE [LARGE SCALE GENOMIC DNA]</scope>
    <source>
        <strain evidence="5">EC2010</strain>
        <tissue evidence="5">Whole organism of an adult</tissue>
    </source>
</reference>
<dbReference type="SUPFAM" id="SSF75304">
    <property type="entry name" value="Amidase signature (AS) enzymes"/>
    <property type="match status" value="1"/>
</dbReference>
<dbReference type="STRING" id="188477.A0A433UA72"/>
<feature type="active site" description="Charge relay system" evidence="2">
    <location>
        <position position="205"/>
    </location>
</feature>
<keyword evidence="3" id="KW-0812">Transmembrane</keyword>
<feature type="active site" description="Acyl-ester intermediate" evidence="2">
    <location>
        <position position="229"/>
    </location>
</feature>
<dbReference type="InterPro" id="IPR036928">
    <property type="entry name" value="AS_sf"/>
</dbReference>
<organism evidence="5 6">
    <name type="scientific">Elysia chlorotica</name>
    <name type="common">Eastern emerald elysia</name>
    <name type="synonym">Sea slug</name>
    <dbReference type="NCBI Taxonomy" id="188477"/>
    <lineage>
        <taxon>Eukaryota</taxon>
        <taxon>Metazoa</taxon>
        <taxon>Spiralia</taxon>
        <taxon>Lophotrochozoa</taxon>
        <taxon>Mollusca</taxon>
        <taxon>Gastropoda</taxon>
        <taxon>Heterobranchia</taxon>
        <taxon>Euthyneura</taxon>
        <taxon>Panpulmonata</taxon>
        <taxon>Sacoglossa</taxon>
        <taxon>Placobranchoidea</taxon>
        <taxon>Plakobranchidae</taxon>
        <taxon>Elysia</taxon>
    </lineage>
</organism>
<accession>A0A433UA72</accession>
<dbReference type="InterPro" id="IPR020556">
    <property type="entry name" value="Amidase_CS"/>
</dbReference>
<proteinExistence type="inferred from homology"/>
<evidence type="ECO:0000256" key="1">
    <source>
        <dbReference type="ARBA" id="ARBA00009199"/>
    </source>
</evidence>
<comment type="similarity">
    <text evidence="1">Belongs to the amidase family.</text>
</comment>
<feature type="active site" description="Charge relay system" evidence="2">
    <location>
        <position position="130"/>
    </location>
</feature>